<comment type="similarity">
    <text evidence="3">Belongs to the TSSC4 family.</text>
</comment>
<comment type="subcellular location">
    <subcellularLocation>
        <location evidence="2">Cytoplasm</location>
    </subcellularLocation>
    <subcellularLocation>
        <location evidence="1">Nucleus</location>
    </subcellularLocation>
</comment>
<keyword evidence="5" id="KW-0507">mRNA processing</keyword>
<name>A0A8J1Y321_OWEFU</name>
<dbReference type="Proteomes" id="UP000749559">
    <property type="component" value="Unassembled WGS sequence"/>
</dbReference>
<feature type="region of interest" description="Disordered" evidence="11">
    <location>
        <begin position="41"/>
        <end position="130"/>
    </location>
</feature>
<dbReference type="PANTHER" id="PTHR13445:SF3">
    <property type="entry name" value="U5 SMALL NUCLEAR RIBONUCLEOPROTEIN TSSC4"/>
    <property type="match status" value="1"/>
</dbReference>
<dbReference type="EMBL" id="CAIIXF020000006">
    <property type="protein sequence ID" value="CAH1785346.1"/>
    <property type="molecule type" value="Genomic_DNA"/>
</dbReference>
<dbReference type="AlphaFoldDB" id="A0A8J1Y321"/>
<feature type="compositionally biased region" description="Basic and acidic residues" evidence="11">
    <location>
        <begin position="161"/>
        <end position="179"/>
    </location>
</feature>
<evidence type="ECO:0000256" key="10">
    <source>
        <dbReference type="ARBA" id="ARBA00045970"/>
    </source>
</evidence>
<keyword evidence="13" id="KW-1185">Reference proteome</keyword>
<protein>
    <recommendedName>
        <fullName evidence="9">U5 small nuclear ribonucleoprotein TSSC4</fullName>
    </recommendedName>
</protein>
<evidence type="ECO:0000313" key="13">
    <source>
        <dbReference type="Proteomes" id="UP000749559"/>
    </source>
</evidence>
<keyword evidence="8" id="KW-0539">Nucleus</keyword>
<reference evidence="12" key="1">
    <citation type="submission" date="2022-03" db="EMBL/GenBank/DDBJ databases">
        <authorList>
            <person name="Martin C."/>
        </authorList>
    </citation>
    <scope>NUCLEOTIDE SEQUENCE</scope>
</reference>
<evidence type="ECO:0000256" key="1">
    <source>
        <dbReference type="ARBA" id="ARBA00004123"/>
    </source>
</evidence>
<sequence>MPIPNTLPQGYSVKGTSDFKSRSEDIFASLGALEEKAAVHNRYDSGSGTSSSSASQDSPSSSGSSSRLRLSQPRVDSDSKSSFKRPRSPPSNEGRKYDYYFKRPGQGRGQHRSQNKLPDHKGDSKKWKKYSLHDVKTDQMSEEANTNAALSFLATLKDRHTDESDNKMDSGNDTPKTDSESASCSGKVVFKKPVKDKQESSANEPTGQSSSSATVLNANFGAKHVMPEYKVGASKAKKKKKSQKSSLNCDKVNLGHLMDDEDEEND</sequence>
<evidence type="ECO:0000256" key="7">
    <source>
        <dbReference type="ARBA" id="ARBA00023187"/>
    </source>
</evidence>
<dbReference type="GO" id="GO:0008380">
    <property type="term" value="P:RNA splicing"/>
    <property type="evidence" value="ECO:0007669"/>
    <property type="project" value="UniProtKB-KW"/>
</dbReference>
<evidence type="ECO:0000256" key="2">
    <source>
        <dbReference type="ARBA" id="ARBA00004496"/>
    </source>
</evidence>
<feature type="region of interest" description="Disordered" evidence="11">
    <location>
        <begin position="161"/>
        <end position="266"/>
    </location>
</feature>
<evidence type="ECO:0000256" key="8">
    <source>
        <dbReference type="ARBA" id="ARBA00023242"/>
    </source>
</evidence>
<accession>A0A8J1Y321</accession>
<keyword evidence="4" id="KW-0963">Cytoplasm</keyword>
<organism evidence="12 13">
    <name type="scientific">Owenia fusiformis</name>
    <name type="common">Polychaete worm</name>
    <dbReference type="NCBI Taxonomy" id="6347"/>
    <lineage>
        <taxon>Eukaryota</taxon>
        <taxon>Metazoa</taxon>
        <taxon>Spiralia</taxon>
        <taxon>Lophotrochozoa</taxon>
        <taxon>Annelida</taxon>
        <taxon>Polychaeta</taxon>
        <taxon>Sedentaria</taxon>
        <taxon>Canalipalpata</taxon>
        <taxon>Sabellida</taxon>
        <taxon>Oweniida</taxon>
        <taxon>Oweniidae</taxon>
        <taxon>Owenia</taxon>
    </lineage>
</organism>
<evidence type="ECO:0000256" key="4">
    <source>
        <dbReference type="ARBA" id="ARBA00022490"/>
    </source>
</evidence>
<feature type="compositionally biased region" description="Low complexity" evidence="11">
    <location>
        <begin position="45"/>
        <end position="66"/>
    </location>
</feature>
<dbReference type="GO" id="GO:0006397">
    <property type="term" value="P:mRNA processing"/>
    <property type="evidence" value="ECO:0007669"/>
    <property type="project" value="UniProtKB-KW"/>
</dbReference>
<evidence type="ECO:0000256" key="3">
    <source>
        <dbReference type="ARBA" id="ARBA00010362"/>
    </source>
</evidence>
<dbReference type="Pfam" id="PF15264">
    <property type="entry name" value="TSSC4"/>
    <property type="match status" value="1"/>
</dbReference>
<keyword evidence="7" id="KW-0508">mRNA splicing</keyword>
<evidence type="ECO:0000256" key="9">
    <source>
        <dbReference type="ARBA" id="ARBA00035304"/>
    </source>
</evidence>
<comment type="caution">
    <text evidence="12">The sequence shown here is derived from an EMBL/GenBank/DDBJ whole genome shotgun (WGS) entry which is preliminary data.</text>
</comment>
<comment type="function">
    <text evidence="10">Protein associated with the U5 snRNP, during its maturation and its post-splicing recycling and which is required for spliceosomal tri-snRNP complex assembly in the nucleus. Has a molecular sequestering activity and transiently hinders SNRNP200 binding sites for constitutive splicing factors that intervene later during the assembly of the spliceosome and splicing. Together with its molecular sequestering activity, may also function as a molecular adapter and placeholder, coordinating the assembly of the U5 snRNP and its association with the U4/U6 di-snRNP.</text>
</comment>
<dbReference type="GO" id="GO:0005681">
    <property type="term" value="C:spliceosomal complex"/>
    <property type="evidence" value="ECO:0007669"/>
    <property type="project" value="UniProtKB-KW"/>
</dbReference>
<evidence type="ECO:0000256" key="11">
    <source>
        <dbReference type="SAM" id="MobiDB-lite"/>
    </source>
</evidence>
<feature type="compositionally biased region" description="Polar residues" evidence="11">
    <location>
        <begin position="200"/>
        <end position="217"/>
    </location>
</feature>
<feature type="region of interest" description="Disordered" evidence="11">
    <location>
        <begin position="1"/>
        <end position="20"/>
    </location>
</feature>
<dbReference type="InterPro" id="IPR029338">
    <property type="entry name" value="TSSC4"/>
</dbReference>
<feature type="compositionally biased region" description="Basic and acidic residues" evidence="11">
    <location>
        <begin position="117"/>
        <end position="130"/>
    </location>
</feature>
<dbReference type="GO" id="GO:0005737">
    <property type="term" value="C:cytoplasm"/>
    <property type="evidence" value="ECO:0007669"/>
    <property type="project" value="UniProtKB-SubCell"/>
</dbReference>
<dbReference type="PANTHER" id="PTHR13445">
    <property type="entry name" value="TUMOR SUPPRESSING SUBTRANSFERABLE CANDIDATE 4 TSSC4"/>
    <property type="match status" value="1"/>
</dbReference>
<evidence type="ECO:0000256" key="6">
    <source>
        <dbReference type="ARBA" id="ARBA00022728"/>
    </source>
</evidence>
<dbReference type="OrthoDB" id="1906282at2759"/>
<keyword evidence="6" id="KW-0747">Spliceosome</keyword>
<evidence type="ECO:0000313" key="12">
    <source>
        <dbReference type="EMBL" id="CAH1785346.1"/>
    </source>
</evidence>
<gene>
    <name evidence="12" type="ORF">OFUS_LOCUS11417</name>
</gene>
<evidence type="ECO:0000256" key="5">
    <source>
        <dbReference type="ARBA" id="ARBA00022664"/>
    </source>
</evidence>
<proteinExistence type="inferred from homology"/>